<dbReference type="PANTHER" id="PTHR30302">
    <property type="entry name" value="HYDROGENASE 1 MATURATION PROTEASE"/>
    <property type="match status" value="1"/>
</dbReference>
<protein>
    <submittedName>
        <fullName evidence="2">Hydrogenase maturation protease</fullName>
    </submittedName>
</protein>
<dbReference type="GO" id="GO:0016485">
    <property type="term" value="P:protein processing"/>
    <property type="evidence" value="ECO:0007669"/>
    <property type="project" value="TreeGrafter"/>
</dbReference>
<dbReference type="EMBL" id="DTCK01000039">
    <property type="protein sequence ID" value="HGQ36237.1"/>
    <property type="molecule type" value="Genomic_DNA"/>
</dbReference>
<name>A0A7C4NNM5_9CREN</name>
<dbReference type="InterPro" id="IPR000671">
    <property type="entry name" value="Peptidase_A31"/>
</dbReference>
<comment type="caution">
    <text evidence="2">The sequence shown here is derived from an EMBL/GenBank/DDBJ whole genome shotgun (WGS) entry which is preliminary data.</text>
</comment>
<sequence length="163" mass="18434">MLIVRLSEACEYFEDLIKNSYAFICIGTHLRSDDRVALEFCSRLLELGLNINTILCEYGLELCVHEIAEKKLNKVALIDAVYLGEFTQGIIVLDVDEIDDKLITFTTHQIPTKAILRYLNEIMGEVKVVAIGIPVKNLDIGFELSPEVQDVVNILIKCFNSRN</sequence>
<accession>A0A7C4NNM5</accession>
<dbReference type="GO" id="GO:0008047">
    <property type="term" value="F:enzyme activator activity"/>
    <property type="evidence" value="ECO:0007669"/>
    <property type="project" value="InterPro"/>
</dbReference>
<dbReference type="InterPro" id="IPR023430">
    <property type="entry name" value="Pept_HybD-like_dom_sf"/>
</dbReference>
<dbReference type="AlphaFoldDB" id="A0A7C4NNM5"/>
<dbReference type="PANTHER" id="PTHR30302:SF7">
    <property type="entry name" value="F420-NONREDUCING HYDROGENASE II"/>
    <property type="match status" value="1"/>
</dbReference>
<proteinExistence type="predicted"/>
<organism evidence="2">
    <name type="scientific">Ignisphaera aggregans</name>
    <dbReference type="NCBI Taxonomy" id="334771"/>
    <lineage>
        <taxon>Archaea</taxon>
        <taxon>Thermoproteota</taxon>
        <taxon>Thermoprotei</taxon>
        <taxon>Desulfurococcales</taxon>
        <taxon>Desulfurococcaceae</taxon>
        <taxon>Ignisphaera</taxon>
    </lineage>
</organism>
<dbReference type="Gene3D" id="3.40.50.1450">
    <property type="entry name" value="HybD-like"/>
    <property type="match status" value="1"/>
</dbReference>
<dbReference type="NCBIfam" id="TIGR00072">
    <property type="entry name" value="hydrog_prot"/>
    <property type="match status" value="1"/>
</dbReference>
<reference evidence="2" key="1">
    <citation type="journal article" date="2020" name="mSystems">
        <title>Genome- and Community-Level Interaction Insights into Carbon Utilization and Element Cycling Functions of Hydrothermarchaeota in Hydrothermal Sediment.</title>
        <authorList>
            <person name="Zhou Z."/>
            <person name="Liu Y."/>
            <person name="Xu W."/>
            <person name="Pan J."/>
            <person name="Luo Z.H."/>
            <person name="Li M."/>
        </authorList>
    </citation>
    <scope>NUCLEOTIDE SEQUENCE [LARGE SCALE GENOMIC DNA]</scope>
    <source>
        <strain evidence="2">SpSt-637</strain>
        <strain evidence="1">SpSt-667</strain>
    </source>
</reference>
<dbReference type="EMBL" id="DTBD01000022">
    <property type="protein sequence ID" value="HGQ64171.1"/>
    <property type="molecule type" value="Genomic_DNA"/>
</dbReference>
<evidence type="ECO:0000313" key="2">
    <source>
        <dbReference type="EMBL" id="HGQ64171.1"/>
    </source>
</evidence>
<dbReference type="Pfam" id="PF01750">
    <property type="entry name" value="HycI"/>
    <property type="match status" value="1"/>
</dbReference>
<evidence type="ECO:0000313" key="1">
    <source>
        <dbReference type="EMBL" id="HGQ36237.1"/>
    </source>
</evidence>
<keyword evidence="2" id="KW-0645">Protease</keyword>
<gene>
    <name evidence="2" type="ORF">ENU08_02895</name>
    <name evidence="1" type="ORF">ENU41_06130</name>
</gene>
<dbReference type="SUPFAM" id="SSF53163">
    <property type="entry name" value="HybD-like"/>
    <property type="match status" value="1"/>
</dbReference>
<dbReference type="GO" id="GO:0004175">
    <property type="term" value="F:endopeptidase activity"/>
    <property type="evidence" value="ECO:0007669"/>
    <property type="project" value="TreeGrafter"/>
</dbReference>
<keyword evidence="2" id="KW-0378">Hydrolase</keyword>